<organism evidence="13 14">
    <name type="scientific">Methylohalomonas lacus</name>
    <dbReference type="NCBI Taxonomy" id="398773"/>
    <lineage>
        <taxon>Bacteria</taxon>
        <taxon>Pseudomonadati</taxon>
        <taxon>Pseudomonadota</taxon>
        <taxon>Gammaproteobacteria</taxon>
        <taxon>Methylohalomonadales</taxon>
        <taxon>Methylohalomonadaceae</taxon>
        <taxon>Methylohalomonas</taxon>
    </lineage>
</organism>
<evidence type="ECO:0000256" key="6">
    <source>
        <dbReference type="ARBA" id="ARBA00020416"/>
    </source>
</evidence>
<feature type="domain" description="Ppx/GppA phosphatase N-terminal" evidence="11">
    <location>
        <begin position="23"/>
        <end position="304"/>
    </location>
</feature>
<keyword evidence="8 13" id="KW-0378">Hydrolase</keyword>
<gene>
    <name evidence="13" type="ORF">J2T55_002007</name>
</gene>
<evidence type="ECO:0000256" key="5">
    <source>
        <dbReference type="ARBA" id="ARBA00012451"/>
    </source>
</evidence>
<proteinExistence type="inferred from homology"/>
<evidence type="ECO:0000256" key="8">
    <source>
        <dbReference type="ARBA" id="ARBA00022801"/>
    </source>
</evidence>
<dbReference type="FunFam" id="3.30.420.40:FF:000023">
    <property type="entry name" value="Guanosine-5'-triphosphate,3'-diphosphate pyrophosphatase"/>
    <property type="match status" value="1"/>
</dbReference>
<dbReference type="Proteomes" id="UP001204445">
    <property type="component" value="Unassembled WGS sequence"/>
</dbReference>
<comment type="subunit">
    <text evidence="4">Homodimer.</text>
</comment>
<evidence type="ECO:0000259" key="11">
    <source>
        <dbReference type="Pfam" id="PF02541"/>
    </source>
</evidence>
<dbReference type="InterPro" id="IPR022371">
    <property type="entry name" value="Exopolyphosphatase"/>
</dbReference>
<keyword evidence="9" id="KW-0472">Membrane</keyword>
<evidence type="ECO:0000256" key="4">
    <source>
        <dbReference type="ARBA" id="ARBA00011738"/>
    </source>
</evidence>
<dbReference type="RefSeq" id="WP_259055979.1">
    <property type="nucleotide sequence ID" value="NZ_JANUCT010000014.1"/>
</dbReference>
<feature type="domain" description="Ppx/GppA phosphatase C-terminal" evidence="12">
    <location>
        <begin position="312"/>
        <end position="486"/>
    </location>
</feature>
<evidence type="ECO:0000259" key="12">
    <source>
        <dbReference type="Pfam" id="PF21447"/>
    </source>
</evidence>
<dbReference type="InterPro" id="IPR030673">
    <property type="entry name" value="PyroPPase_GppA_Ppx"/>
</dbReference>
<reference evidence="13" key="1">
    <citation type="submission" date="2022-08" db="EMBL/GenBank/DDBJ databases">
        <title>Genomic Encyclopedia of Type Strains, Phase III (KMG-III): the genomes of soil and plant-associated and newly described type strains.</title>
        <authorList>
            <person name="Whitman W."/>
        </authorList>
    </citation>
    <scope>NUCLEOTIDE SEQUENCE</scope>
    <source>
        <strain evidence="13">HMT 1</strain>
    </source>
</reference>
<comment type="catalytic activity">
    <reaction evidence="10">
        <text>[phosphate](n) + H2O = [phosphate](n-1) + phosphate + H(+)</text>
        <dbReference type="Rhea" id="RHEA:21528"/>
        <dbReference type="Rhea" id="RHEA-COMP:9859"/>
        <dbReference type="Rhea" id="RHEA-COMP:14279"/>
        <dbReference type="ChEBI" id="CHEBI:15377"/>
        <dbReference type="ChEBI" id="CHEBI:15378"/>
        <dbReference type="ChEBI" id="CHEBI:16838"/>
        <dbReference type="ChEBI" id="CHEBI:43474"/>
        <dbReference type="EC" id="3.6.1.11"/>
    </reaction>
</comment>
<dbReference type="GO" id="GO:0004309">
    <property type="term" value="F:exopolyphosphatase activity"/>
    <property type="evidence" value="ECO:0007669"/>
    <property type="project" value="UniProtKB-EC"/>
</dbReference>
<keyword evidence="14" id="KW-1185">Reference proteome</keyword>
<comment type="caution">
    <text evidence="13">The sequence shown here is derived from an EMBL/GenBank/DDBJ whole genome shotgun (WGS) entry which is preliminary data.</text>
</comment>
<evidence type="ECO:0000256" key="10">
    <source>
        <dbReference type="ARBA" id="ARBA00047607"/>
    </source>
</evidence>
<dbReference type="PIRSF" id="PIRSF001267">
    <property type="entry name" value="Pyrophosphatase_GppA_Ppx"/>
    <property type="match status" value="1"/>
</dbReference>
<protein>
    <recommendedName>
        <fullName evidence="6">Exopolyphosphatase</fullName>
        <ecNumber evidence="5">3.6.1.11</ecNumber>
    </recommendedName>
</protein>
<dbReference type="EC" id="3.6.1.11" evidence="5"/>
<dbReference type="NCBIfam" id="TIGR03706">
    <property type="entry name" value="exo_poly_only"/>
    <property type="match status" value="1"/>
</dbReference>
<dbReference type="InterPro" id="IPR050273">
    <property type="entry name" value="GppA/Ppx_hydrolase"/>
</dbReference>
<evidence type="ECO:0000256" key="7">
    <source>
        <dbReference type="ARBA" id="ARBA00022475"/>
    </source>
</evidence>
<dbReference type="InterPro" id="IPR043129">
    <property type="entry name" value="ATPase_NBD"/>
</dbReference>
<dbReference type="PANTHER" id="PTHR30005">
    <property type="entry name" value="EXOPOLYPHOSPHATASE"/>
    <property type="match status" value="1"/>
</dbReference>
<evidence type="ECO:0000256" key="9">
    <source>
        <dbReference type="ARBA" id="ARBA00023136"/>
    </source>
</evidence>
<evidence type="ECO:0000313" key="13">
    <source>
        <dbReference type="EMBL" id="MCS3903975.1"/>
    </source>
</evidence>
<dbReference type="Gene3D" id="3.30.420.40">
    <property type="match status" value="1"/>
</dbReference>
<comment type="subcellular location">
    <subcellularLocation>
        <location evidence="2">Cell membrane</location>
        <topology evidence="2">Peripheral membrane protein</topology>
    </subcellularLocation>
</comment>
<dbReference type="SUPFAM" id="SSF109604">
    <property type="entry name" value="HD-domain/PDEase-like"/>
    <property type="match status" value="1"/>
</dbReference>
<evidence type="ECO:0000313" key="14">
    <source>
        <dbReference type="Proteomes" id="UP001204445"/>
    </source>
</evidence>
<sequence>MTSNSESPFFAAVDLGSNSFHMVVAKYADGRVQIVDRMKEMVRLADGLDEQRNLDDATVERTIACLERFGQRISEMPSRHVRAVGTNTLRQARNSAAFLSRARHALGHRIEIIAGREEARLIYLGVAHTVFKEGEQRLVVDIGGGSTEVIIGRDFQPQLTESLYMGCVSMTHQFFADGKINAKRMRKAILFARQELEAIETPYRRTGWESAIGASGTILSINKVLNAQGWTQGGITPAGLEQLREVLVRAGEIDNIKLDGLSSNRKPVFAGGVAVLSALFEALGIGEMAVSDGALREGLLHELIGRDQQRDVREQTVADLQQRYSVDIEHATRIEQTARYCLEKINESSSDSADHHEQSLLSWAARLHEIGQAIAHSGYQKHGAYLVHNSDLPGFSRQEQHYVATLIRNHRRKISSSDFDNLPDNGTDRILLLCILLRLAIVLNRSRTSAELPSFQLTVNDRNIEIVFPDGWLEAHPLTGADLETEAGYLQAAGYALTFR</sequence>
<name>A0AAE3HKE4_9GAMM</name>
<dbReference type="Gene3D" id="1.10.3210.10">
    <property type="entry name" value="Hypothetical protein af1432"/>
    <property type="match status" value="1"/>
</dbReference>
<comment type="cofactor">
    <cofactor evidence="1">
        <name>Mg(2+)</name>
        <dbReference type="ChEBI" id="CHEBI:18420"/>
    </cofactor>
</comment>
<dbReference type="PANTHER" id="PTHR30005:SF14">
    <property type="entry name" value="EXOPOLYPHOSPHATASE"/>
    <property type="match status" value="1"/>
</dbReference>
<dbReference type="EMBL" id="JANUCT010000014">
    <property type="protein sequence ID" value="MCS3903975.1"/>
    <property type="molecule type" value="Genomic_DNA"/>
</dbReference>
<dbReference type="Gene3D" id="3.30.420.150">
    <property type="entry name" value="Exopolyphosphatase. Domain 2"/>
    <property type="match status" value="1"/>
</dbReference>
<comment type="similarity">
    <text evidence="3">Belongs to the GppA/Ppx family.</text>
</comment>
<dbReference type="Pfam" id="PF02541">
    <property type="entry name" value="Ppx-GppA"/>
    <property type="match status" value="1"/>
</dbReference>
<dbReference type="CDD" id="cd24053">
    <property type="entry name" value="ASKHA_NBD_EcPPX-GppA-like"/>
    <property type="match status" value="1"/>
</dbReference>
<dbReference type="FunFam" id="3.30.420.150:FF:000001">
    <property type="entry name" value="Guanosine-5'-triphosphate,3'-diphosphate pyrophosphatase"/>
    <property type="match status" value="1"/>
</dbReference>
<evidence type="ECO:0000256" key="1">
    <source>
        <dbReference type="ARBA" id="ARBA00001946"/>
    </source>
</evidence>
<evidence type="ECO:0000256" key="3">
    <source>
        <dbReference type="ARBA" id="ARBA00007125"/>
    </source>
</evidence>
<accession>A0AAE3HKE4</accession>
<dbReference type="InterPro" id="IPR048950">
    <property type="entry name" value="Ppx_GppA_C"/>
</dbReference>
<keyword evidence="7" id="KW-1003">Cell membrane</keyword>
<dbReference type="AlphaFoldDB" id="A0AAE3HKE4"/>
<dbReference type="GO" id="GO:0006798">
    <property type="term" value="P:polyphosphate catabolic process"/>
    <property type="evidence" value="ECO:0007669"/>
    <property type="project" value="TreeGrafter"/>
</dbReference>
<evidence type="ECO:0000256" key="2">
    <source>
        <dbReference type="ARBA" id="ARBA00004202"/>
    </source>
</evidence>
<dbReference type="GO" id="GO:0005886">
    <property type="term" value="C:plasma membrane"/>
    <property type="evidence" value="ECO:0007669"/>
    <property type="project" value="UniProtKB-SubCell"/>
</dbReference>
<dbReference type="InterPro" id="IPR003695">
    <property type="entry name" value="Ppx_GppA_N"/>
</dbReference>
<dbReference type="SUPFAM" id="SSF53067">
    <property type="entry name" value="Actin-like ATPase domain"/>
    <property type="match status" value="2"/>
</dbReference>
<dbReference type="Pfam" id="PF21447">
    <property type="entry name" value="Ppx-GppA_III"/>
    <property type="match status" value="1"/>
</dbReference>